<dbReference type="InterPro" id="IPR003482">
    <property type="entry name" value="Whib"/>
</dbReference>
<dbReference type="GO" id="GO:0046872">
    <property type="term" value="F:metal ion binding"/>
    <property type="evidence" value="ECO:0007669"/>
    <property type="project" value="UniProtKB-KW"/>
</dbReference>
<sequence length="69" mass="7486">MRELSEAARTAPGGVPCQADSDAFTSEFAAERERAARLCAGCPIRVLCGRYAAAARERWGVWGGQDRTR</sequence>
<keyword evidence="10" id="KW-1015">Disulfide bond</keyword>
<keyword evidence="11" id="KW-0804">Transcription</keyword>
<keyword evidence="4" id="KW-0004">4Fe-4S</keyword>
<comment type="cofactor">
    <cofactor evidence="1">
        <name>[4Fe-4S] cluster</name>
        <dbReference type="ChEBI" id="CHEBI:49883"/>
    </cofactor>
</comment>
<evidence type="ECO:0000256" key="7">
    <source>
        <dbReference type="ARBA" id="ARBA00023014"/>
    </source>
</evidence>
<dbReference type="GO" id="GO:0047134">
    <property type="term" value="F:protein-disulfide reductase [NAD(P)H] activity"/>
    <property type="evidence" value="ECO:0007669"/>
    <property type="project" value="TreeGrafter"/>
</dbReference>
<dbReference type="PANTHER" id="PTHR38839:SF2">
    <property type="entry name" value="TRANSCRIPTIONAL REGULATOR WHIB7-RELATED"/>
    <property type="match status" value="1"/>
</dbReference>
<evidence type="ECO:0000259" key="12">
    <source>
        <dbReference type="PROSITE" id="PS51674"/>
    </source>
</evidence>
<dbReference type="AlphaFoldDB" id="A0AAX0VHZ6"/>
<evidence type="ECO:0000256" key="9">
    <source>
        <dbReference type="ARBA" id="ARBA00023125"/>
    </source>
</evidence>
<dbReference type="GO" id="GO:0003677">
    <property type="term" value="F:DNA binding"/>
    <property type="evidence" value="ECO:0007669"/>
    <property type="project" value="UniProtKB-KW"/>
</dbReference>
<reference evidence="13 14" key="1">
    <citation type="submission" date="2017-12" db="EMBL/GenBank/DDBJ databases">
        <title>Phylogenetic diversity of female urinary microbiome.</title>
        <authorList>
            <person name="Thomas-White K."/>
            <person name="Wolfe A.J."/>
        </authorList>
    </citation>
    <scope>NUCLEOTIDE SEQUENCE [LARGE SCALE GENOMIC DNA]</scope>
    <source>
        <strain evidence="13 14">UMB0038</strain>
    </source>
</reference>
<keyword evidence="8" id="KW-0805">Transcription regulation</keyword>
<dbReference type="InterPro" id="IPR034768">
    <property type="entry name" value="4FE4S_WBL"/>
</dbReference>
<feature type="domain" description="4Fe-4S Wbl-type" evidence="12">
    <location>
        <begin position="16"/>
        <end position="69"/>
    </location>
</feature>
<keyword evidence="6" id="KW-0408">Iron</keyword>
<dbReference type="EMBL" id="PKJT01000015">
    <property type="protein sequence ID" value="PKZ79853.1"/>
    <property type="molecule type" value="Genomic_DNA"/>
</dbReference>
<keyword evidence="5" id="KW-0479">Metal-binding</keyword>
<evidence type="ECO:0000256" key="11">
    <source>
        <dbReference type="ARBA" id="ARBA00023163"/>
    </source>
</evidence>
<dbReference type="GO" id="GO:0005737">
    <property type="term" value="C:cytoplasm"/>
    <property type="evidence" value="ECO:0007669"/>
    <property type="project" value="UniProtKB-SubCell"/>
</dbReference>
<evidence type="ECO:0000256" key="8">
    <source>
        <dbReference type="ARBA" id="ARBA00023015"/>
    </source>
</evidence>
<evidence type="ECO:0000256" key="6">
    <source>
        <dbReference type="ARBA" id="ARBA00023004"/>
    </source>
</evidence>
<protein>
    <recommendedName>
        <fullName evidence="12">4Fe-4S Wbl-type domain-containing protein</fullName>
    </recommendedName>
</protein>
<evidence type="ECO:0000313" key="13">
    <source>
        <dbReference type="EMBL" id="PKZ79853.1"/>
    </source>
</evidence>
<proteinExistence type="inferred from homology"/>
<comment type="caution">
    <text evidence="13">The sequence shown here is derived from an EMBL/GenBank/DDBJ whole genome shotgun (WGS) entry which is preliminary data.</text>
</comment>
<dbReference type="Proteomes" id="UP000234847">
    <property type="component" value="Unassembled WGS sequence"/>
</dbReference>
<dbReference type="PANTHER" id="PTHR38839">
    <property type="entry name" value="TRANSCRIPTIONAL REGULATOR WHID-RELATED"/>
    <property type="match status" value="1"/>
</dbReference>
<evidence type="ECO:0000313" key="14">
    <source>
        <dbReference type="Proteomes" id="UP000234847"/>
    </source>
</evidence>
<dbReference type="Pfam" id="PF02467">
    <property type="entry name" value="Whib"/>
    <property type="match status" value="1"/>
</dbReference>
<keyword evidence="7" id="KW-0411">Iron-sulfur</keyword>
<comment type="similarity">
    <text evidence="3">Belongs to the WhiB family.</text>
</comment>
<evidence type="ECO:0000256" key="10">
    <source>
        <dbReference type="ARBA" id="ARBA00023157"/>
    </source>
</evidence>
<evidence type="ECO:0000256" key="3">
    <source>
        <dbReference type="ARBA" id="ARBA00006597"/>
    </source>
</evidence>
<dbReference type="PROSITE" id="PS51674">
    <property type="entry name" value="4FE4S_WBL"/>
    <property type="match status" value="1"/>
</dbReference>
<evidence type="ECO:0000256" key="1">
    <source>
        <dbReference type="ARBA" id="ARBA00001966"/>
    </source>
</evidence>
<evidence type="ECO:0000256" key="4">
    <source>
        <dbReference type="ARBA" id="ARBA00022485"/>
    </source>
</evidence>
<name>A0AAX0VHZ6_MICLU</name>
<gene>
    <name evidence="13" type="ORF">CYJ95_11015</name>
</gene>
<accession>A0AAX0VHZ6</accession>
<dbReference type="GO" id="GO:0051539">
    <property type="term" value="F:4 iron, 4 sulfur cluster binding"/>
    <property type="evidence" value="ECO:0007669"/>
    <property type="project" value="UniProtKB-KW"/>
</dbReference>
<comment type="subcellular location">
    <subcellularLocation>
        <location evidence="2">Cytoplasm</location>
    </subcellularLocation>
</comment>
<dbReference type="GO" id="GO:0045454">
    <property type="term" value="P:cell redox homeostasis"/>
    <property type="evidence" value="ECO:0007669"/>
    <property type="project" value="TreeGrafter"/>
</dbReference>
<keyword evidence="9" id="KW-0238">DNA-binding</keyword>
<evidence type="ECO:0000256" key="2">
    <source>
        <dbReference type="ARBA" id="ARBA00004496"/>
    </source>
</evidence>
<dbReference type="GO" id="GO:0045892">
    <property type="term" value="P:negative regulation of DNA-templated transcription"/>
    <property type="evidence" value="ECO:0007669"/>
    <property type="project" value="TreeGrafter"/>
</dbReference>
<organism evidence="13 14">
    <name type="scientific">Micrococcus luteus</name>
    <name type="common">Micrococcus lysodeikticus</name>
    <dbReference type="NCBI Taxonomy" id="1270"/>
    <lineage>
        <taxon>Bacteria</taxon>
        <taxon>Bacillati</taxon>
        <taxon>Actinomycetota</taxon>
        <taxon>Actinomycetes</taxon>
        <taxon>Micrococcales</taxon>
        <taxon>Micrococcaceae</taxon>
        <taxon>Micrococcus</taxon>
    </lineage>
</organism>
<evidence type="ECO:0000256" key="5">
    <source>
        <dbReference type="ARBA" id="ARBA00022723"/>
    </source>
</evidence>